<name>W7KZF6_9CREN</name>
<dbReference type="PANTHER" id="PTHR43755">
    <property type="match status" value="1"/>
</dbReference>
<dbReference type="EMBL" id="ASRH01000001">
    <property type="protein sequence ID" value="EWG08187.1"/>
    <property type="molecule type" value="Genomic_DNA"/>
</dbReference>
<dbReference type="PATRIC" id="fig|1326980.6.peg.198"/>
<dbReference type="Proteomes" id="UP000054284">
    <property type="component" value="Unassembled WGS sequence"/>
</dbReference>
<feature type="transmembrane region" description="Helical" evidence="1">
    <location>
        <begin position="12"/>
        <end position="35"/>
    </location>
</feature>
<accession>W7KZF6</accession>
<evidence type="ECO:0000256" key="1">
    <source>
        <dbReference type="SAM" id="Phobius"/>
    </source>
</evidence>
<evidence type="ECO:0000313" key="3">
    <source>
        <dbReference type="Proteomes" id="UP000054284"/>
    </source>
</evidence>
<keyword evidence="1" id="KW-1133">Transmembrane helix</keyword>
<protein>
    <submittedName>
        <fullName evidence="2">FAD-dependent pyridine nucleotide-disulfide oxidoreductase</fullName>
    </submittedName>
</protein>
<keyword evidence="1" id="KW-0472">Membrane</keyword>
<proteinExistence type="predicted"/>
<keyword evidence="1" id="KW-0812">Transmembrane</keyword>
<keyword evidence="3" id="KW-1185">Reference proteome</keyword>
<comment type="caution">
    <text evidence="2">The sequence shown here is derived from an EMBL/GenBank/DDBJ whole genome shotgun (WGS) entry which is preliminary data.</text>
</comment>
<gene>
    <name evidence="2" type="ORF">ASUL_00995</name>
</gene>
<dbReference type="Gene3D" id="3.50.50.100">
    <property type="match status" value="2"/>
</dbReference>
<reference evidence="2 3" key="1">
    <citation type="journal article" date="2014" name="Genome Announc.">
        <title>Draft Genome Sequence of the Sulfolobales Archaeon AZ1, Obtained through Metagenomic Analysis of a Mexican Hot Spring.</title>
        <authorList>
            <person name="Servin-Garciduenas L.E."/>
            <person name="Martinez-Romero E."/>
        </authorList>
    </citation>
    <scope>NUCLEOTIDE SEQUENCE [LARGE SCALE GENOMIC DNA]</scope>
    <source>
        <strain evidence="2">AZ1-illumnia</strain>
    </source>
</reference>
<sequence>MPKIICFQLFMHFRVITLVNSLVLGAGYAGLNAYYNIRGSKTLISRARTFTFYTAMLRNLVRPTKYTTSLGFVIEEEVKEIDVDSKTVKTDRGKYEADNIVVSLGCVREGMEKLLEKAKNEDHLVIGSEDMLDEYLALQIAFYAKRLGKDVKYSGSPLSWLGKNVEEKVTHLLGKYGISAYEKANLVVPRCRPPDFFNFAKVNENLEVKEGVYVVGDLIYGWPKLGELAMRTGRFAGRRISGYKGRFEPVFIFILDTGMGEGLHIRSKVPWGNPWNVAKVSRVRSLMKRFIEKYYILRKGNMGFLFYL</sequence>
<dbReference type="InterPro" id="IPR036188">
    <property type="entry name" value="FAD/NAD-bd_sf"/>
</dbReference>
<dbReference type="InterPro" id="IPR052541">
    <property type="entry name" value="SQRD"/>
</dbReference>
<evidence type="ECO:0000313" key="2">
    <source>
        <dbReference type="EMBL" id="EWG08187.1"/>
    </source>
</evidence>
<dbReference type="SUPFAM" id="SSF51905">
    <property type="entry name" value="FAD/NAD(P)-binding domain"/>
    <property type="match status" value="1"/>
</dbReference>
<organism evidence="2 3">
    <name type="scientific">Candidatus Aramenus sulfurataquae</name>
    <dbReference type="NCBI Taxonomy" id="1326980"/>
    <lineage>
        <taxon>Archaea</taxon>
        <taxon>Thermoproteota</taxon>
        <taxon>Thermoprotei</taxon>
        <taxon>Sulfolobales</taxon>
        <taxon>Sulfolobaceae</taxon>
        <taxon>Candidatus Aramenus</taxon>
    </lineage>
</organism>
<dbReference type="PANTHER" id="PTHR43755:SF1">
    <property type="entry name" value="FAD-DEPENDENT PYRIDINE NUCLEOTIDE-DISULPHIDE OXIDOREDUCTASE"/>
    <property type="match status" value="1"/>
</dbReference>
<dbReference type="AlphaFoldDB" id="W7KZF6"/>